<dbReference type="GO" id="GO:0016052">
    <property type="term" value="P:carbohydrate catabolic process"/>
    <property type="evidence" value="ECO:0007669"/>
    <property type="project" value="TreeGrafter"/>
</dbReference>
<gene>
    <name evidence="5" type="ORF">FC89_GL000350</name>
</gene>
<evidence type="ECO:0000256" key="2">
    <source>
        <dbReference type="ARBA" id="ARBA00022801"/>
    </source>
</evidence>
<dbReference type="STRING" id="1423750.FC89_GL000350"/>
<evidence type="ECO:0000256" key="4">
    <source>
        <dbReference type="RuleBase" id="RU003690"/>
    </source>
</evidence>
<proteinExistence type="inferred from homology"/>
<dbReference type="OrthoDB" id="1688691at2"/>
<dbReference type="GO" id="GO:0005829">
    <property type="term" value="C:cytosol"/>
    <property type="evidence" value="ECO:0007669"/>
    <property type="project" value="TreeGrafter"/>
</dbReference>
<dbReference type="PANTHER" id="PTHR10353:SF122">
    <property type="entry name" value="6-PHOSPHO-BETA-GLUCOSIDASE ASCB-RELATED"/>
    <property type="match status" value="1"/>
</dbReference>
<dbReference type="AlphaFoldDB" id="A0A0R1VML5"/>
<reference evidence="5 6" key="1">
    <citation type="journal article" date="2015" name="Genome Announc.">
        <title>Expanding the biotechnology potential of lactobacilli through comparative genomics of 213 strains and associated genera.</title>
        <authorList>
            <person name="Sun Z."/>
            <person name="Harris H.M."/>
            <person name="McCann A."/>
            <person name="Guo C."/>
            <person name="Argimon S."/>
            <person name="Zhang W."/>
            <person name="Yang X."/>
            <person name="Jeffery I.B."/>
            <person name="Cooney J.C."/>
            <person name="Kagawa T.F."/>
            <person name="Liu W."/>
            <person name="Song Y."/>
            <person name="Salvetti E."/>
            <person name="Wrobel A."/>
            <person name="Rasinkangas P."/>
            <person name="Parkhill J."/>
            <person name="Rea M.C."/>
            <person name="O'Sullivan O."/>
            <person name="Ritari J."/>
            <person name="Douillard F.P."/>
            <person name="Paul Ross R."/>
            <person name="Yang R."/>
            <person name="Briner A.E."/>
            <person name="Felis G.E."/>
            <person name="de Vos W.M."/>
            <person name="Barrangou R."/>
            <person name="Klaenhammer T.R."/>
            <person name="Caufield P.W."/>
            <person name="Cui Y."/>
            <person name="Zhang H."/>
            <person name="O'Toole P.W."/>
        </authorList>
    </citation>
    <scope>NUCLEOTIDE SEQUENCE [LARGE SCALE GENOMIC DNA]</scope>
    <source>
        <strain evidence="5 6">DSM 18630</strain>
    </source>
</reference>
<dbReference type="SUPFAM" id="SSF51445">
    <property type="entry name" value="(Trans)glycosidases"/>
    <property type="match status" value="1"/>
</dbReference>
<keyword evidence="6" id="KW-1185">Reference proteome</keyword>
<dbReference type="Pfam" id="PF00232">
    <property type="entry name" value="Glyco_hydro_1"/>
    <property type="match status" value="1"/>
</dbReference>
<dbReference type="InterPro" id="IPR017853">
    <property type="entry name" value="GH"/>
</dbReference>
<name>A0A0R1VML5_9LACO</name>
<dbReference type="GeneID" id="98318404"/>
<keyword evidence="3" id="KW-0326">Glycosidase</keyword>
<dbReference type="PRINTS" id="PR00131">
    <property type="entry name" value="GLHYDRLASE1"/>
</dbReference>
<sequence>MKTLAKESEGLKIKRKMPQGFFWGNSVSSMQTEGAWNIDGKGPSVYDVRLATANTSDWTTAIDEYHRYEEDLDLLKAMNMNMYRIQISWSRVNPTGDGDFNAAGIAYYDRLVDAMLQRGITPMICLYHFDMPLALAKKENGFISRKTVVAFVRFAKKIIDHFAERVKYWLTFNEQNLYFTSTAFRISGYLKGKRTLTEMYTIFHHTILAHAMITDYLHQKYPALKIGGMTAYTGVYPASCNPHDIMAVRKLQEFQYDNLNEIFANGHYSPEILQFIHEKQLDCDLKAADLALIAATKVDFLAFSYYRSEVLAASKLSAETPPNLYAETATVDNQFLQANDWGWTIDPLGFRNILTMLYNRYQLPVFPVENGIGLRESWNGEDMIADEQRIAYHREHIKALKDAIFIDGAKVLGYLGWGLIDIPSSQGDMEKRYGAVYVDRGNHELRTLQRVPKKSFYWFKSLLEKNGDEL</sequence>
<comment type="similarity">
    <text evidence="1 4">Belongs to the glycosyl hydrolase 1 family.</text>
</comment>
<evidence type="ECO:0000313" key="6">
    <source>
        <dbReference type="Proteomes" id="UP000051451"/>
    </source>
</evidence>
<evidence type="ECO:0000313" key="5">
    <source>
        <dbReference type="EMBL" id="KRM07040.1"/>
    </source>
</evidence>
<dbReference type="FunFam" id="3.20.20.80:FF:000004">
    <property type="entry name" value="Beta-glucosidase 6-phospho-beta-glucosidase"/>
    <property type="match status" value="1"/>
</dbReference>
<organism evidence="5 6">
    <name type="scientific">Liquorilactobacillus ghanensis DSM 18630</name>
    <dbReference type="NCBI Taxonomy" id="1423750"/>
    <lineage>
        <taxon>Bacteria</taxon>
        <taxon>Bacillati</taxon>
        <taxon>Bacillota</taxon>
        <taxon>Bacilli</taxon>
        <taxon>Lactobacillales</taxon>
        <taxon>Lactobacillaceae</taxon>
        <taxon>Liquorilactobacillus</taxon>
    </lineage>
</organism>
<dbReference type="RefSeq" id="WP_057871139.1">
    <property type="nucleotide sequence ID" value="NZ_AZGB01000009.1"/>
</dbReference>
<accession>A0A0R1VML5</accession>
<evidence type="ECO:0000256" key="3">
    <source>
        <dbReference type="ARBA" id="ARBA00023295"/>
    </source>
</evidence>
<keyword evidence="2" id="KW-0378">Hydrolase</keyword>
<dbReference type="Gene3D" id="3.20.20.80">
    <property type="entry name" value="Glycosidases"/>
    <property type="match status" value="1"/>
</dbReference>
<evidence type="ECO:0000256" key="1">
    <source>
        <dbReference type="ARBA" id="ARBA00010838"/>
    </source>
</evidence>
<comment type="caution">
    <text evidence="5">The sequence shown here is derived from an EMBL/GenBank/DDBJ whole genome shotgun (WGS) entry which is preliminary data.</text>
</comment>
<dbReference type="EMBL" id="AZGB01000009">
    <property type="protein sequence ID" value="KRM07040.1"/>
    <property type="molecule type" value="Genomic_DNA"/>
</dbReference>
<dbReference type="PATRIC" id="fig|1423750.3.peg.360"/>
<dbReference type="PANTHER" id="PTHR10353">
    <property type="entry name" value="GLYCOSYL HYDROLASE"/>
    <property type="match status" value="1"/>
</dbReference>
<dbReference type="InterPro" id="IPR001360">
    <property type="entry name" value="Glyco_hydro_1"/>
</dbReference>
<dbReference type="Proteomes" id="UP000051451">
    <property type="component" value="Unassembled WGS sequence"/>
</dbReference>
<protein>
    <submittedName>
        <fullName evidence="5">6-phospho-beta-glucosidase</fullName>
    </submittedName>
</protein>
<dbReference type="GO" id="GO:0008422">
    <property type="term" value="F:beta-glucosidase activity"/>
    <property type="evidence" value="ECO:0007669"/>
    <property type="project" value="TreeGrafter"/>
</dbReference>